<dbReference type="EMBL" id="CAUYUJ010018471">
    <property type="protein sequence ID" value="CAK0883851.1"/>
    <property type="molecule type" value="Genomic_DNA"/>
</dbReference>
<keyword evidence="3" id="KW-1185">Reference proteome</keyword>
<comment type="caution">
    <text evidence="2">The sequence shown here is derived from an EMBL/GenBank/DDBJ whole genome shotgun (WGS) entry which is preliminary data.</text>
</comment>
<sequence>MAFEAARQEIYPYKEERIIVEGLCKYACMLGGGLGGLPTMVLYANARLEYRIGSSHGTPDPPGRGPHQPGGGASHAAGTEPAEGWPGRGGRPRRRRGAGRAGGPAGQHMARGLPARGLEWSAPADVGAKVLERRVWGLHRLHPKKKNAYEL</sequence>
<reference evidence="2" key="1">
    <citation type="submission" date="2023-10" db="EMBL/GenBank/DDBJ databases">
        <authorList>
            <person name="Chen Y."/>
            <person name="Shah S."/>
            <person name="Dougan E. K."/>
            <person name="Thang M."/>
            <person name="Chan C."/>
        </authorList>
    </citation>
    <scope>NUCLEOTIDE SEQUENCE [LARGE SCALE GENOMIC DNA]</scope>
</reference>
<dbReference type="Proteomes" id="UP001189429">
    <property type="component" value="Unassembled WGS sequence"/>
</dbReference>
<organism evidence="2 3">
    <name type="scientific">Prorocentrum cordatum</name>
    <dbReference type="NCBI Taxonomy" id="2364126"/>
    <lineage>
        <taxon>Eukaryota</taxon>
        <taxon>Sar</taxon>
        <taxon>Alveolata</taxon>
        <taxon>Dinophyceae</taxon>
        <taxon>Prorocentrales</taxon>
        <taxon>Prorocentraceae</taxon>
        <taxon>Prorocentrum</taxon>
    </lineage>
</organism>
<proteinExistence type="predicted"/>
<evidence type="ECO:0000313" key="2">
    <source>
        <dbReference type="EMBL" id="CAK0883851.1"/>
    </source>
</evidence>
<feature type="region of interest" description="Disordered" evidence="1">
    <location>
        <begin position="52"/>
        <end position="112"/>
    </location>
</feature>
<evidence type="ECO:0000313" key="3">
    <source>
        <dbReference type="Proteomes" id="UP001189429"/>
    </source>
</evidence>
<protein>
    <submittedName>
        <fullName evidence="2">Uncharacterized protein</fullName>
    </submittedName>
</protein>
<name>A0ABN9WC17_9DINO</name>
<gene>
    <name evidence="2" type="ORF">PCOR1329_LOCUS65950</name>
</gene>
<accession>A0ABN9WC17</accession>
<evidence type="ECO:0000256" key="1">
    <source>
        <dbReference type="SAM" id="MobiDB-lite"/>
    </source>
</evidence>